<feature type="transmembrane region" description="Helical" evidence="1">
    <location>
        <begin position="107"/>
        <end position="129"/>
    </location>
</feature>
<dbReference type="InterPro" id="IPR021354">
    <property type="entry name" value="DUF2975"/>
</dbReference>
<dbReference type="RefSeq" id="WP_343910052.1">
    <property type="nucleotide sequence ID" value="NZ_BAAAGE010000001.1"/>
</dbReference>
<dbReference type="Pfam" id="PF11188">
    <property type="entry name" value="DUF2975"/>
    <property type="match status" value="1"/>
</dbReference>
<organism evidence="2 3">
    <name type="scientific">Aquimarina litoralis</name>
    <dbReference type="NCBI Taxonomy" id="584605"/>
    <lineage>
        <taxon>Bacteria</taxon>
        <taxon>Pseudomonadati</taxon>
        <taxon>Bacteroidota</taxon>
        <taxon>Flavobacteriia</taxon>
        <taxon>Flavobacteriales</taxon>
        <taxon>Flavobacteriaceae</taxon>
        <taxon>Aquimarina</taxon>
    </lineage>
</organism>
<evidence type="ECO:0000313" key="3">
    <source>
        <dbReference type="Proteomes" id="UP001501758"/>
    </source>
</evidence>
<name>A0ABP3TMY8_9FLAO</name>
<feature type="transmembrane region" description="Helical" evidence="1">
    <location>
        <begin position="7"/>
        <end position="24"/>
    </location>
</feature>
<feature type="transmembrane region" description="Helical" evidence="1">
    <location>
        <begin position="135"/>
        <end position="156"/>
    </location>
</feature>
<sequence>MKNNSTLLSGIIYVMLLVTVSVLINDIREFDFMQFKDFENWSETAEKNTDWWRSENAIIWSNYVITLALFFWRGYLIYGFTYFISILKEIENQNYFSEKNINYFKKIGSIFITYTINVCILKLLMAFIGNTSFNFFYILKNELTFLIPCGLGFYLLSEIFKRAKELQEENDLTV</sequence>
<evidence type="ECO:0000313" key="2">
    <source>
        <dbReference type="EMBL" id="GAA0713084.1"/>
    </source>
</evidence>
<accession>A0ABP3TMY8</accession>
<feature type="transmembrane region" description="Helical" evidence="1">
    <location>
        <begin position="63"/>
        <end position="87"/>
    </location>
</feature>
<gene>
    <name evidence="2" type="ORF">GCM10009430_04320</name>
</gene>
<keyword evidence="3" id="KW-1185">Reference proteome</keyword>
<dbReference type="EMBL" id="BAAAGE010000001">
    <property type="protein sequence ID" value="GAA0713084.1"/>
    <property type="molecule type" value="Genomic_DNA"/>
</dbReference>
<proteinExistence type="predicted"/>
<reference evidence="3" key="1">
    <citation type="journal article" date="2019" name="Int. J. Syst. Evol. Microbiol.">
        <title>The Global Catalogue of Microorganisms (GCM) 10K type strain sequencing project: providing services to taxonomists for standard genome sequencing and annotation.</title>
        <authorList>
            <consortium name="The Broad Institute Genomics Platform"/>
            <consortium name="The Broad Institute Genome Sequencing Center for Infectious Disease"/>
            <person name="Wu L."/>
            <person name="Ma J."/>
        </authorList>
    </citation>
    <scope>NUCLEOTIDE SEQUENCE [LARGE SCALE GENOMIC DNA]</scope>
    <source>
        <strain evidence="3">JCM 15974</strain>
    </source>
</reference>
<keyword evidence="1" id="KW-1133">Transmembrane helix</keyword>
<protein>
    <recommendedName>
        <fullName evidence="4">DUF2975 domain-containing protein</fullName>
    </recommendedName>
</protein>
<keyword evidence="1" id="KW-0812">Transmembrane</keyword>
<evidence type="ECO:0000256" key="1">
    <source>
        <dbReference type="SAM" id="Phobius"/>
    </source>
</evidence>
<comment type="caution">
    <text evidence="2">The sequence shown here is derived from an EMBL/GenBank/DDBJ whole genome shotgun (WGS) entry which is preliminary data.</text>
</comment>
<dbReference type="Proteomes" id="UP001501758">
    <property type="component" value="Unassembled WGS sequence"/>
</dbReference>
<evidence type="ECO:0008006" key="4">
    <source>
        <dbReference type="Google" id="ProtNLM"/>
    </source>
</evidence>
<keyword evidence="1" id="KW-0472">Membrane</keyword>